<organism evidence="1">
    <name type="scientific">Anguilla anguilla</name>
    <name type="common">European freshwater eel</name>
    <name type="synonym">Muraena anguilla</name>
    <dbReference type="NCBI Taxonomy" id="7936"/>
    <lineage>
        <taxon>Eukaryota</taxon>
        <taxon>Metazoa</taxon>
        <taxon>Chordata</taxon>
        <taxon>Craniata</taxon>
        <taxon>Vertebrata</taxon>
        <taxon>Euteleostomi</taxon>
        <taxon>Actinopterygii</taxon>
        <taxon>Neopterygii</taxon>
        <taxon>Teleostei</taxon>
        <taxon>Anguilliformes</taxon>
        <taxon>Anguillidae</taxon>
        <taxon>Anguilla</taxon>
    </lineage>
</organism>
<protein>
    <submittedName>
        <fullName evidence="1">Uncharacterized protein</fullName>
    </submittedName>
</protein>
<dbReference type="EMBL" id="GBXM01033792">
    <property type="protein sequence ID" value="JAH74785.1"/>
    <property type="molecule type" value="Transcribed_RNA"/>
</dbReference>
<accession>A0A0E9VBF6</accession>
<evidence type="ECO:0000313" key="1">
    <source>
        <dbReference type="EMBL" id="JAH74785.1"/>
    </source>
</evidence>
<reference evidence="1" key="1">
    <citation type="submission" date="2014-11" db="EMBL/GenBank/DDBJ databases">
        <authorList>
            <person name="Amaro Gonzalez C."/>
        </authorList>
    </citation>
    <scope>NUCLEOTIDE SEQUENCE</scope>
</reference>
<reference evidence="1" key="2">
    <citation type="journal article" date="2015" name="Fish Shellfish Immunol.">
        <title>Early steps in the European eel (Anguilla anguilla)-Vibrio vulnificus interaction in the gills: Role of the RtxA13 toxin.</title>
        <authorList>
            <person name="Callol A."/>
            <person name="Pajuelo D."/>
            <person name="Ebbesson L."/>
            <person name="Teles M."/>
            <person name="MacKenzie S."/>
            <person name="Amaro C."/>
        </authorList>
    </citation>
    <scope>NUCLEOTIDE SEQUENCE</scope>
</reference>
<proteinExistence type="predicted"/>
<sequence length="11" mass="1403">MLPCMFHRRVI</sequence>
<name>A0A0E9VBF6_ANGAN</name>